<reference evidence="2" key="1">
    <citation type="journal article" date="2019" name="Int. J. Syst. Evol. Microbiol.">
        <title>The Global Catalogue of Microorganisms (GCM) 10K type strain sequencing project: providing services to taxonomists for standard genome sequencing and annotation.</title>
        <authorList>
            <consortium name="The Broad Institute Genomics Platform"/>
            <consortium name="The Broad Institute Genome Sequencing Center for Infectious Disease"/>
            <person name="Wu L."/>
            <person name="Ma J."/>
        </authorList>
    </citation>
    <scope>NUCLEOTIDE SEQUENCE [LARGE SCALE GENOMIC DNA]</scope>
    <source>
        <strain evidence="2">CGMCC 1.16031</strain>
    </source>
</reference>
<gene>
    <name evidence="1" type="ORF">ACFP85_10535</name>
</gene>
<name>A0ABW1XN61_9ALTE</name>
<protein>
    <submittedName>
        <fullName evidence="1">Energy transducer TonB</fullName>
    </submittedName>
</protein>
<dbReference type="SUPFAM" id="SSF74653">
    <property type="entry name" value="TolA/TonB C-terminal domain"/>
    <property type="match status" value="1"/>
</dbReference>
<evidence type="ECO:0000313" key="2">
    <source>
        <dbReference type="Proteomes" id="UP001596364"/>
    </source>
</evidence>
<proteinExistence type="predicted"/>
<evidence type="ECO:0000313" key="1">
    <source>
        <dbReference type="EMBL" id="MFC6440582.1"/>
    </source>
</evidence>
<keyword evidence="2" id="KW-1185">Reference proteome</keyword>
<comment type="caution">
    <text evidence="1">The sequence shown here is derived from an EMBL/GenBank/DDBJ whole genome shotgun (WGS) entry which is preliminary data.</text>
</comment>
<dbReference type="Proteomes" id="UP001596364">
    <property type="component" value="Unassembled WGS sequence"/>
</dbReference>
<dbReference type="RefSeq" id="WP_131258374.1">
    <property type="nucleotide sequence ID" value="NZ_JBHSUS010000001.1"/>
</dbReference>
<organism evidence="1 2">
    <name type="scientific">Pseudobowmanella zhangzhouensis</name>
    <dbReference type="NCBI Taxonomy" id="1537679"/>
    <lineage>
        <taxon>Bacteria</taxon>
        <taxon>Pseudomonadati</taxon>
        <taxon>Pseudomonadota</taxon>
        <taxon>Gammaproteobacteria</taxon>
        <taxon>Alteromonadales</taxon>
        <taxon>Alteromonadaceae</taxon>
    </lineage>
</organism>
<dbReference type="EMBL" id="JBHSUS010000001">
    <property type="protein sequence ID" value="MFC6440582.1"/>
    <property type="molecule type" value="Genomic_DNA"/>
</dbReference>
<accession>A0ABW1XN61</accession>
<sequence length="112" mass="12699">MVGLLILALASTVINEKYELTPCPELIQPEKPLELIWPGAPAGGLSNDGQVRHYFRIKFVVQKDGKTSDIRVLESNSRIFLRAARRTIANTTFNQPDKPCEKIVELVYERNF</sequence>
<dbReference type="Gene3D" id="3.30.2420.10">
    <property type="entry name" value="TonB"/>
    <property type="match status" value="1"/>
</dbReference>